<evidence type="ECO:0000313" key="4">
    <source>
        <dbReference type="EMBL" id="MBP2242145.1"/>
    </source>
</evidence>
<dbReference type="InterPro" id="IPR036380">
    <property type="entry name" value="Isochorismatase-like_sf"/>
</dbReference>
<dbReference type="Gene3D" id="3.40.50.850">
    <property type="entry name" value="Isochorismatase-like"/>
    <property type="match status" value="1"/>
</dbReference>
<feature type="domain" description="Isochorismatase-like" evidence="3">
    <location>
        <begin position="3"/>
        <end position="155"/>
    </location>
</feature>
<dbReference type="RefSeq" id="WP_066392342.1">
    <property type="nucleotide sequence ID" value="NZ_JAGIKZ010000016.1"/>
</dbReference>
<keyword evidence="2" id="KW-0378">Hydrolase</keyword>
<keyword evidence="5" id="KW-1185">Reference proteome</keyword>
<evidence type="ECO:0000256" key="2">
    <source>
        <dbReference type="ARBA" id="ARBA00022801"/>
    </source>
</evidence>
<dbReference type="EMBL" id="JAGIKZ010000016">
    <property type="protein sequence ID" value="MBP2242145.1"/>
    <property type="molecule type" value="Genomic_DNA"/>
</dbReference>
<name>A0ABS4RIG9_9BACI</name>
<dbReference type="InterPro" id="IPR000868">
    <property type="entry name" value="Isochorismatase-like_dom"/>
</dbReference>
<comment type="caution">
    <text evidence="4">The sequence shown here is derived from an EMBL/GenBank/DDBJ whole genome shotgun (WGS) entry which is preliminary data.</text>
</comment>
<comment type="similarity">
    <text evidence="1">Belongs to the isochorismatase family.</text>
</comment>
<dbReference type="PANTHER" id="PTHR43540:SF6">
    <property type="entry name" value="ISOCHORISMATASE-LIKE DOMAIN-CONTAINING PROTEIN"/>
    <property type="match status" value="1"/>
</dbReference>
<dbReference type="InterPro" id="IPR050272">
    <property type="entry name" value="Isochorismatase-like_hydrls"/>
</dbReference>
<proteinExistence type="inferred from homology"/>
<dbReference type="SUPFAM" id="SSF52499">
    <property type="entry name" value="Isochorismatase-like hydrolases"/>
    <property type="match status" value="1"/>
</dbReference>
<protein>
    <submittedName>
        <fullName evidence="4">Nicotinamidase-related amidase</fullName>
    </submittedName>
</protein>
<gene>
    <name evidence="4" type="ORF">J2Z40_002718</name>
</gene>
<reference evidence="4 5" key="1">
    <citation type="submission" date="2021-03" db="EMBL/GenBank/DDBJ databases">
        <title>Genomic Encyclopedia of Type Strains, Phase IV (KMG-IV): sequencing the most valuable type-strain genomes for metagenomic binning, comparative biology and taxonomic classification.</title>
        <authorList>
            <person name="Goeker M."/>
        </authorList>
    </citation>
    <scope>NUCLEOTIDE SEQUENCE [LARGE SCALE GENOMIC DNA]</scope>
    <source>
        <strain evidence="4 5">DSM 26675</strain>
    </source>
</reference>
<accession>A0ABS4RIG9</accession>
<dbReference type="Proteomes" id="UP001519293">
    <property type="component" value="Unassembled WGS sequence"/>
</dbReference>
<dbReference type="Pfam" id="PF00857">
    <property type="entry name" value="Isochorismatase"/>
    <property type="match status" value="1"/>
</dbReference>
<evidence type="ECO:0000259" key="3">
    <source>
        <dbReference type="Pfam" id="PF00857"/>
    </source>
</evidence>
<organism evidence="4 5">
    <name type="scientific">Cytobacillus eiseniae</name>
    <dbReference type="NCBI Taxonomy" id="762947"/>
    <lineage>
        <taxon>Bacteria</taxon>
        <taxon>Bacillati</taxon>
        <taxon>Bacillota</taxon>
        <taxon>Bacilli</taxon>
        <taxon>Bacillales</taxon>
        <taxon>Bacillaceae</taxon>
        <taxon>Cytobacillus</taxon>
    </lineage>
</organism>
<sequence>MKALLVIDVQNGIVNFGDFKEELSLMEHVIKDFKENQQPVIFMRHLDDEEESSLYKHSVGSELHPSLKHYADYVLEKQTPSSFFQTELASTLEKLGVKHLFITGFNTEFCCMFTAISAFDRGYKVTFIENATGTVNTDETYEMQGLDIKDFVGTVLHWSNAIEVLDYEEYVEEYKTENIR</sequence>
<evidence type="ECO:0000256" key="1">
    <source>
        <dbReference type="ARBA" id="ARBA00006336"/>
    </source>
</evidence>
<dbReference type="PANTHER" id="PTHR43540">
    <property type="entry name" value="PEROXYUREIDOACRYLATE/UREIDOACRYLATE AMIDOHYDROLASE-RELATED"/>
    <property type="match status" value="1"/>
</dbReference>
<evidence type="ECO:0000313" key="5">
    <source>
        <dbReference type="Proteomes" id="UP001519293"/>
    </source>
</evidence>